<feature type="region of interest" description="Disordered" evidence="13">
    <location>
        <begin position="988"/>
        <end position="1106"/>
    </location>
</feature>
<sequence>MGCTVSFTCCEEEEEDTPDRPDHQSEASLAAKGKRTRGRKTRKKGERRKLLKPEEAEAPNAHTFKAKSFKRPRVCGACRQPLGQQGLCCRVCKYICHKKCESKVAAACSTPVNYELSSSLDIPSKHVNPTALVTSNPEGFSNTRRKPSQPCSWSVELNMEPGQELDLTYITERIIAVSYPPGGSQLTYHQQLREVAHMLKSKHADNYLILNLSERRHDIEKLNPQVKDFGWPDLHAPPLDILCSLCKAMDSWLNADPQHVVVIHCKGNKGRTGVVVASYMYYNSICASAHQALDRYAMKKFYDDKVAAVSQPSQKRYVTYFSELLSGKTKVNNMPLFLHHIVVQGLPNFEANGGCRPFLKIYQAMQPLYTSGVYNITTEHSNSFCITIEPGLPLKGDILVKCYHKKYRSATRDEVFRAQFHTCVVQDFSPLALGKEELDAACRDERFPENGKVEFIFSPGPEKPPGSDMYQNDPELSVDYNTSDPLIRWDSYETFNVHREDSVEVPHTEGPVDGSLYARVKKKGSTDSVPTAGNGLSVSTSGAAQHNRSMSTDSGNSTASTKTERTDDPHSHLHGAAATAAGGTAAGAGGAGEPAKRPARNGGGREESACGTAQASAALRVVPVQVHVNGGSAGTERETDILDDDDLASGGACGSGKAGEGAVSASAEDRVAARNRIVNVQPALVNGYAHDRRAGNIPGETVVMNAVNRSYSAAPVRNAHGNSGMGLYQEQTMKSSIVIRSPEPVPNQTVAFDQNSAYQHVGPAFQQQQQSMAERGGFYGHPAAEVTGDRIGAPAPQRTPQIPARSMSSRMAVQRTVSSWQSRSRPLTRQQSDVTYDRPVPGKAYEQELPPGQVLALGFPDLQAQADFEKSLLELNKLIQELDPTFKPLGPPPDGNCAIVNRPTTESTTDHRSPSNKSIVYNQAVNGNGYVQKPVEEYTENMRPSEDIIVQHTQTLAFASPTWNSAPEQGKPQEVVHNGRVAYAGGLCAAQQPGAPPPQPHQAEQQVGRTMAQRAGRDEKEGSEGARTPRSNSSLSYSLSPCSSPEPNSPTPTAAASSHTTTHSEGHAGGRPRSERAEVGSGGGTPVPGGREESVPPTPAFPVCPPTPYVNQGRCTPGMYGSPFTPGLHSYSPPEGGYGASPSLGSRLGMGAGGRPHLRNGSEAPLQKSNSVGAQSHNSQSYNSPGNVASPATGLTSPQGLSVNSQPRTFGKAPQAQAIGSAPNAGGILLQHHGSPTSNADGQVHQGHASVNHSAETYGHPQQNWQYRGSPVQHLWTPPTNSPVLGGNGQQQESSDHPVQQGSVEGALQQLQQQPALPEKRYPPGGDWVVSSPHYTLVNRESPSPLASGTPTMSCFSPSSTLPGTLHANFSRQSSVTSLPSDVSAETRAYVKFVQDTTKYWYKKDISRDQAIAVLKDSEPGSFIIRDSHSFRGAYGLAVKVAMPPPSVLQQTKKGDLANELVRHYLIESTPKGVRLKGCPNEPFFGSLSALVYQHSITPLALPCQLIIPDKDPMECSETDSSEANTANSASELLKQGAACNVLFLGSVEMESLTGPQAIAKAVGEVLEASAATPAATAVHFKVSAQGITLTDNQRKLFFRRHYPSITVTFCDLDPQERKWQNNGSNSANIFGFVAKKQASTTDNLCHLFAELEPEQPAGAIVNFVTKVMLGSQNVSTKPAPTP</sequence>
<evidence type="ECO:0000256" key="7">
    <source>
        <dbReference type="ARBA" id="ARBA00022833"/>
    </source>
</evidence>
<evidence type="ECO:0000256" key="11">
    <source>
        <dbReference type="ARBA" id="ARBA00023273"/>
    </source>
</evidence>
<evidence type="ECO:0000256" key="8">
    <source>
        <dbReference type="ARBA" id="ARBA00022912"/>
    </source>
</evidence>
<feature type="compositionally biased region" description="Basic residues" evidence="13">
    <location>
        <begin position="32"/>
        <end position="50"/>
    </location>
</feature>
<dbReference type="InterPro" id="IPR014020">
    <property type="entry name" value="Tensin_C2-dom"/>
</dbReference>
<dbReference type="Gene3D" id="3.30.505.10">
    <property type="entry name" value="SH2 domain"/>
    <property type="match status" value="1"/>
</dbReference>
<feature type="compositionally biased region" description="Polar residues" evidence="13">
    <location>
        <begin position="1167"/>
        <end position="1187"/>
    </location>
</feature>
<dbReference type="InterPro" id="IPR029021">
    <property type="entry name" value="Prot-tyrosine_phosphatase-like"/>
</dbReference>
<feature type="region of interest" description="Disordered" evidence="13">
    <location>
        <begin position="1271"/>
        <end position="1302"/>
    </location>
</feature>
<feature type="domain" description="Phosphatase tensin-type" evidence="17">
    <location>
        <begin position="156"/>
        <end position="328"/>
    </location>
</feature>
<keyword evidence="4" id="KW-0597">Phosphoprotein</keyword>
<dbReference type="InterPro" id="IPR035892">
    <property type="entry name" value="C2_domain_sf"/>
</dbReference>
<feature type="domain" description="SH2" evidence="14">
    <location>
        <begin position="1401"/>
        <end position="1510"/>
    </location>
</feature>
<evidence type="ECO:0000259" key="17">
    <source>
        <dbReference type="PROSITE" id="PS51181"/>
    </source>
</evidence>
<keyword evidence="7" id="KW-0862">Zinc</keyword>
<reference evidence="20" key="1">
    <citation type="submission" date="2025-08" db="UniProtKB">
        <authorList>
            <consortium name="RefSeq"/>
        </authorList>
    </citation>
    <scope>IDENTIFICATION</scope>
    <source>
        <tissue evidence="20">Sperm</tissue>
    </source>
</reference>
<protein>
    <submittedName>
        <fullName evidence="20">Tensin-3-like isoform X2</fullName>
    </submittedName>
</protein>
<dbReference type="InterPro" id="IPR036860">
    <property type="entry name" value="SH2_dom_sf"/>
</dbReference>
<dbReference type="InterPro" id="IPR006020">
    <property type="entry name" value="PTB/PI_dom"/>
</dbReference>
<dbReference type="InterPro" id="IPR003595">
    <property type="entry name" value="Tyr_Pase_cat"/>
</dbReference>
<dbReference type="SMART" id="SM01326">
    <property type="entry name" value="PTEN_C2"/>
    <property type="match status" value="1"/>
</dbReference>
<evidence type="ECO:0000256" key="5">
    <source>
        <dbReference type="ARBA" id="ARBA00022723"/>
    </source>
</evidence>
<dbReference type="GO" id="GO:0042995">
    <property type="term" value="C:cell projection"/>
    <property type="evidence" value="ECO:0007669"/>
    <property type="project" value="UniProtKB-SubCell"/>
</dbReference>
<feature type="compositionally biased region" description="Polar residues" evidence="13">
    <location>
        <begin position="1193"/>
        <end position="1208"/>
    </location>
</feature>
<evidence type="ECO:0000313" key="19">
    <source>
        <dbReference type="Proteomes" id="UP001318040"/>
    </source>
</evidence>
<keyword evidence="10 12" id="KW-0727">SH2 domain</keyword>
<dbReference type="SUPFAM" id="SSF50729">
    <property type="entry name" value="PH domain-like"/>
    <property type="match status" value="1"/>
</dbReference>
<feature type="domain" description="Phorbol-ester/DAG-type" evidence="16">
    <location>
        <begin position="61"/>
        <end position="108"/>
    </location>
</feature>
<dbReference type="Gene3D" id="2.30.29.30">
    <property type="entry name" value="Pleckstrin-homology domain (PH domain)/Phosphotyrosine-binding domain (PTB)"/>
    <property type="match status" value="1"/>
</dbReference>
<evidence type="ECO:0000256" key="6">
    <source>
        <dbReference type="ARBA" id="ARBA00022801"/>
    </source>
</evidence>
<dbReference type="InterPro" id="IPR000387">
    <property type="entry name" value="Tyr_Pase_dom"/>
</dbReference>
<dbReference type="PANTHER" id="PTHR45734:SF10">
    <property type="entry name" value="BLISTERY, ISOFORM A"/>
    <property type="match status" value="1"/>
</dbReference>
<keyword evidence="9" id="KW-0965">Cell junction</keyword>
<dbReference type="SMART" id="SM00109">
    <property type="entry name" value="C1"/>
    <property type="match status" value="1"/>
</dbReference>
<keyword evidence="8" id="KW-0904">Protein phosphatase</keyword>
<evidence type="ECO:0000256" key="2">
    <source>
        <dbReference type="ARBA" id="ARBA00004316"/>
    </source>
</evidence>
<dbReference type="CDD" id="cd09927">
    <property type="entry name" value="SH2_Tensin_like"/>
    <property type="match status" value="1"/>
</dbReference>
<dbReference type="GO" id="GO:0005925">
    <property type="term" value="C:focal adhesion"/>
    <property type="evidence" value="ECO:0007669"/>
    <property type="project" value="UniProtKB-SubCell"/>
</dbReference>
<dbReference type="SUPFAM" id="SSF49562">
    <property type="entry name" value="C2 domain (Calcium/lipid-binding domain, CaLB)"/>
    <property type="match status" value="1"/>
</dbReference>
<evidence type="ECO:0000256" key="3">
    <source>
        <dbReference type="ARBA" id="ARBA00007881"/>
    </source>
</evidence>
<dbReference type="SMART" id="SM00252">
    <property type="entry name" value="SH2"/>
    <property type="match status" value="1"/>
</dbReference>
<dbReference type="Gene3D" id="3.90.190.10">
    <property type="entry name" value="Protein tyrosine phosphatase superfamily"/>
    <property type="match status" value="1"/>
</dbReference>
<keyword evidence="11" id="KW-0966">Cell projection</keyword>
<feature type="region of interest" description="Disordered" evidence="13">
    <location>
        <begin position="1133"/>
        <end position="1256"/>
    </location>
</feature>
<dbReference type="PROSITE" id="PS00479">
    <property type="entry name" value="ZF_DAG_PE_1"/>
    <property type="match status" value="1"/>
</dbReference>
<evidence type="ECO:0000259" key="14">
    <source>
        <dbReference type="PROSITE" id="PS50001"/>
    </source>
</evidence>
<dbReference type="Pfam" id="PF10409">
    <property type="entry name" value="PTEN_C2"/>
    <property type="match status" value="1"/>
</dbReference>
<feature type="domain" description="Tyrosine specific protein phosphatases" evidence="15">
    <location>
        <begin position="239"/>
        <end position="316"/>
    </location>
</feature>
<feature type="region of interest" description="Disordered" evidence="13">
    <location>
        <begin position="630"/>
        <end position="660"/>
    </location>
</feature>
<accession>A0AAJ7TVB5</accession>
<name>A0AAJ7TVB5_PETMA</name>
<comment type="subcellular location">
    <subcellularLocation>
        <location evidence="1">Cell junction</location>
        <location evidence="1">Focal adhesion</location>
    </subcellularLocation>
    <subcellularLocation>
        <location evidence="2">Cell projection</location>
    </subcellularLocation>
</comment>
<dbReference type="InterPro" id="IPR002219">
    <property type="entry name" value="PKC_DAG/PE"/>
</dbReference>
<feature type="region of interest" description="Disordered" evidence="13">
    <location>
        <begin position="779"/>
        <end position="846"/>
    </location>
</feature>
<dbReference type="Gene3D" id="2.60.40.1110">
    <property type="match status" value="1"/>
</dbReference>
<dbReference type="InterPro" id="IPR051484">
    <property type="entry name" value="Tensin_PTEN_phosphatase"/>
</dbReference>
<evidence type="ECO:0000256" key="13">
    <source>
        <dbReference type="SAM" id="MobiDB-lite"/>
    </source>
</evidence>
<dbReference type="Pfam" id="PF08416">
    <property type="entry name" value="PTB"/>
    <property type="match status" value="1"/>
</dbReference>
<proteinExistence type="inferred from homology"/>
<feature type="compositionally biased region" description="Basic and acidic residues" evidence="13">
    <location>
        <begin position="1015"/>
        <end position="1024"/>
    </location>
</feature>
<feature type="compositionally biased region" description="Polar residues" evidence="13">
    <location>
        <begin position="1290"/>
        <end position="1302"/>
    </location>
</feature>
<comment type="similarity">
    <text evidence="3">Belongs to the PTEN phosphatase protein family.</text>
</comment>
<evidence type="ECO:0000259" key="18">
    <source>
        <dbReference type="PROSITE" id="PS51182"/>
    </source>
</evidence>
<dbReference type="PROSITE" id="PS51182">
    <property type="entry name" value="C2_TENSIN"/>
    <property type="match status" value="1"/>
</dbReference>
<evidence type="ECO:0000256" key="10">
    <source>
        <dbReference type="ARBA" id="ARBA00022999"/>
    </source>
</evidence>
<feature type="compositionally biased region" description="Polar residues" evidence="13">
    <location>
        <begin position="806"/>
        <end position="834"/>
    </location>
</feature>
<dbReference type="GO" id="GO:0046872">
    <property type="term" value="F:metal ion binding"/>
    <property type="evidence" value="ECO:0007669"/>
    <property type="project" value="UniProtKB-KW"/>
</dbReference>
<keyword evidence="5" id="KW-0479">Metal-binding</keyword>
<evidence type="ECO:0000313" key="20">
    <source>
        <dbReference type="RefSeq" id="XP_032823680.1"/>
    </source>
</evidence>
<feature type="compositionally biased region" description="Basic and acidic residues" evidence="13">
    <location>
        <begin position="1062"/>
        <end position="1078"/>
    </location>
</feature>
<dbReference type="InterPro" id="IPR013625">
    <property type="entry name" value="PTB"/>
</dbReference>
<dbReference type="Pfam" id="PF00017">
    <property type="entry name" value="SH2"/>
    <property type="match status" value="1"/>
</dbReference>
<dbReference type="SMART" id="SM00462">
    <property type="entry name" value="PTB"/>
    <property type="match status" value="1"/>
</dbReference>
<dbReference type="SUPFAM" id="SSF57889">
    <property type="entry name" value="Cysteine-rich domain"/>
    <property type="match status" value="1"/>
</dbReference>
<dbReference type="RefSeq" id="XP_032823680.1">
    <property type="nucleotide sequence ID" value="XM_032967789.1"/>
</dbReference>
<feature type="region of interest" description="Disordered" evidence="13">
    <location>
        <begin position="13"/>
        <end position="59"/>
    </location>
</feature>
<feature type="compositionally biased region" description="Polar residues" evidence="13">
    <location>
        <begin position="526"/>
        <end position="561"/>
    </location>
</feature>
<dbReference type="GO" id="GO:0004721">
    <property type="term" value="F:phosphoprotein phosphatase activity"/>
    <property type="evidence" value="ECO:0007669"/>
    <property type="project" value="UniProtKB-KW"/>
</dbReference>
<feature type="compositionally biased region" description="Basic and acidic residues" evidence="13">
    <location>
        <begin position="562"/>
        <end position="571"/>
    </location>
</feature>
<dbReference type="PANTHER" id="PTHR45734">
    <property type="entry name" value="TENSIN"/>
    <property type="match status" value="1"/>
</dbReference>
<feature type="domain" description="C2 tensin-type" evidence="18">
    <location>
        <begin position="333"/>
        <end position="460"/>
    </location>
</feature>
<keyword evidence="6" id="KW-0378">Hydrolase</keyword>
<evidence type="ECO:0000256" key="12">
    <source>
        <dbReference type="PROSITE-ProRule" id="PRU00191"/>
    </source>
</evidence>
<dbReference type="CDD" id="cd01213">
    <property type="entry name" value="PTB_tensin"/>
    <property type="match status" value="1"/>
</dbReference>
<dbReference type="InterPro" id="IPR035012">
    <property type="entry name" value="Tensin-like_SH2"/>
</dbReference>
<organism evidence="19 20">
    <name type="scientific">Petromyzon marinus</name>
    <name type="common">Sea lamprey</name>
    <dbReference type="NCBI Taxonomy" id="7757"/>
    <lineage>
        <taxon>Eukaryota</taxon>
        <taxon>Metazoa</taxon>
        <taxon>Chordata</taxon>
        <taxon>Craniata</taxon>
        <taxon>Vertebrata</taxon>
        <taxon>Cyclostomata</taxon>
        <taxon>Hyperoartia</taxon>
        <taxon>Petromyzontiformes</taxon>
        <taxon>Petromyzontidae</taxon>
        <taxon>Petromyzon</taxon>
    </lineage>
</organism>
<feature type="compositionally biased region" description="Pro residues" evidence="13">
    <location>
        <begin position="1096"/>
        <end position="1106"/>
    </location>
</feature>
<evidence type="ECO:0000259" key="15">
    <source>
        <dbReference type="PROSITE" id="PS50056"/>
    </source>
</evidence>
<dbReference type="SUPFAM" id="SSF52799">
    <property type="entry name" value="(Phosphotyrosine protein) phosphatases II"/>
    <property type="match status" value="1"/>
</dbReference>
<keyword evidence="19" id="KW-1185">Reference proteome</keyword>
<dbReference type="Gene3D" id="3.30.60.20">
    <property type="match status" value="1"/>
</dbReference>
<gene>
    <name evidence="20" type="primary">LOC116950193</name>
</gene>
<dbReference type="FunFam" id="3.30.505.10:FF:000002">
    <property type="entry name" value="Tensin 1"/>
    <property type="match status" value="1"/>
</dbReference>
<feature type="compositionally biased region" description="Low complexity" evidence="13">
    <location>
        <begin position="1029"/>
        <end position="1061"/>
    </location>
</feature>
<evidence type="ECO:0000256" key="4">
    <source>
        <dbReference type="ARBA" id="ARBA00022553"/>
    </source>
</evidence>
<dbReference type="PROSITE" id="PS50081">
    <property type="entry name" value="ZF_DAG_PE_2"/>
    <property type="match status" value="1"/>
</dbReference>
<dbReference type="CDD" id="cd14508">
    <property type="entry name" value="PTP_tensin"/>
    <property type="match status" value="1"/>
</dbReference>
<feature type="region of interest" description="Disordered" evidence="13">
    <location>
        <begin position="522"/>
        <end position="611"/>
    </location>
</feature>
<dbReference type="InterPro" id="IPR000980">
    <property type="entry name" value="SH2"/>
</dbReference>
<dbReference type="Pfam" id="PF00130">
    <property type="entry name" value="C1_1"/>
    <property type="match status" value="1"/>
</dbReference>
<dbReference type="InterPro" id="IPR033929">
    <property type="entry name" value="Tensin_PTB"/>
</dbReference>
<dbReference type="SUPFAM" id="SSF55550">
    <property type="entry name" value="SH2 domain"/>
    <property type="match status" value="1"/>
</dbReference>
<evidence type="ECO:0000259" key="16">
    <source>
        <dbReference type="PROSITE" id="PS50081"/>
    </source>
</evidence>
<dbReference type="FunFam" id="2.30.29.30:FF:000039">
    <property type="entry name" value="Tensin 1"/>
    <property type="match status" value="1"/>
</dbReference>
<evidence type="ECO:0000256" key="1">
    <source>
        <dbReference type="ARBA" id="ARBA00004246"/>
    </source>
</evidence>
<dbReference type="PROSITE" id="PS50001">
    <property type="entry name" value="SH2"/>
    <property type="match status" value="1"/>
</dbReference>
<evidence type="ECO:0000256" key="9">
    <source>
        <dbReference type="ARBA" id="ARBA00022949"/>
    </source>
</evidence>
<dbReference type="InterPro" id="IPR011993">
    <property type="entry name" value="PH-like_dom_sf"/>
</dbReference>
<dbReference type="InterPro" id="IPR029023">
    <property type="entry name" value="Tensin_phosphatase"/>
</dbReference>
<dbReference type="PROSITE" id="PS50056">
    <property type="entry name" value="TYR_PHOSPHATASE_2"/>
    <property type="match status" value="1"/>
</dbReference>
<dbReference type="CDD" id="cd20889">
    <property type="entry name" value="C1_TNS3_v"/>
    <property type="match status" value="1"/>
</dbReference>
<dbReference type="SMART" id="SM00404">
    <property type="entry name" value="PTPc_motif"/>
    <property type="match status" value="1"/>
</dbReference>
<dbReference type="Proteomes" id="UP001318040">
    <property type="component" value="Chromosome 2"/>
</dbReference>
<dbReference type="InterPro" id="IPR046349">
    <property type="entry name" value="C1-like_sf"/>
</dbReference>
<dbReference type="PROSITE" id="PS51181">
    <property type="entry name" value="PPASE_TENSIN"/>
    <property type="match status" value="1"/>
</dbReference>